<evidence type="ECO:0000313" key="5">
    <source>
        <dbReference type="EMBL" id="MEM5947903.1"/>
    </source>
</evidence>
<dbReference type="PANTHER" id="PTHR30098:SF2">
    <property type="entry name" value="LEUCYL_PHENYLALANYL-TRNA--PROTEIN TRANSFERASE"/>
    <property type="match status" value="1"/>
</dbReference>
<evidence type="ECO:0000256" key="2">
    <source>
        <dbReference type="ARBA" id="ARBA00022679"/>
    </source>
</evidence>
<evidence type="ECO:0000313" key="6">
    <source>
        <dbReference type="Proteomes" id="UP001466331"/>
    </source>
</evidence>
<name>A0ABU9UB54_9SPIR</name>
<dbReference type="GO" id="GO:0008914">
    <property type="term" value="F:leucyl-tRNA--protein transferase activity"/>
    <property type="evidence" value="ECO:0007669"/>
    <property type="project" value="UniProtKB-EC"/>
</dbReference>
<dbReference type="HAMAP" id="MF_00688">
    <property type="entry name" value="Leu_Phe_trans"/>
    <property type="match status" value="1"/>
</dbReference>
<dbReference type="RefSeq" id="WP_420069350.1">
    <property type="nucleotide sequence ID" value="NZ_JBCHKQ010000002.1"/>
</dbReference>
<comment type="catalytic activity">
    <reaction evidence="4">
        <text>N-terminal L-arginyl-[protein] + L-leucyl-tRNA(Leu) = N-terminal L-leucyl-L-arginyl-[protein] + tRNA(Leu) + H(+)</text>
        <dbReference type="Rhea" id="RHEA:50416"/>
        <dbReference type="Rhea" id="RHEA-COMP:9613"/>
        <dbReference type="Rhea" id="RHEA-COMP:9622"/>
        <dbReference type="Rhea" id="RHEA-COMP:12672"/>
        <dbReference type="Rhea" id="RHEA-COMP:12673"/>
        <dbReference type="ChEBI" id="CHEBI:15378"/>
        <dbReference type="ChEBI" id="CHEBI:64719"/>
        <dbReference type="ChEBI" id="CHEBI:78442"/>
        <dbReference type="ChEBI" id="CHEBI:78494"/>
        <dbReference type="ChEBI" id="CHEBI:133044"/>
        <dbReference type="EC" id="2.3.2.6"/>
    </reaction>
</comment>
<dbReference type="InterPro" id="IPR042221">
    <property type="entry name" value="Leu/Phe-tRNA_Trfase_N"/>
</dbReference>
<dbReference type="InterPro" id="IPR004616">
    <property type="entry name" value="Leu/Phe-tRNA_Trfase"/>
</dbReference>
<keyword evidence="1 4" id="KW-0963">Cytoplasm</keyword>
<dbReference type="InterPro" id="IPR042203">
    <property type="entry name" value="Leu/Phe-tRNA_Trfase_C"/>
</dbReference>
<dbReference type="Gene3D" id="3.40.630.70">
    <property type="entry name" value="Leucyl/phenylalanyl-tRNA-protein transferase, C-terminal domain"/>
    <property type="match status" value="1"/>
</dbReference>
<evidence type="ECO:0000256" key="4">
    <source>
        <dbReference type="HAMAP-Rule" id="MF_00688"/>
    </source>
</evidence>
<gene>
    <name evidence="4 5" type="primary">aat</name>
    <name evidence="5" type="ORF">WKV44_05040</name>
</gene>
<sequence>MPVWIPDIGELDHKTIVEFPDPEIYAEDGLVAVGGNLSPGMLISAYIGGSFPWFNSDRENIIWWSPDPRCVFYPGSEHVSKRLLRETKKNTYVLVTDTDFSSVIENCARIERVGQKGTWITNRMLNSYKEMHKLGYAHSVELYHNDRLIGGFYGLSIGSVFFGESMFSLVPHASKIAFLMSKKIWQMQGISLIDCQVETPHLVSMGAVTISRNRFLKELKVGVKSTFMPKKWDIRLIGNLLSSQEF</sequence>
<comment type="function">
    <text evidence="4">Functions in the N-end rule pathway of protein degradation where it conjugates Leu, Phe and, less efficiently, Met from aminoacyl-tRNAs to the N-termini of proteins containing an N-terminal arginine or lysine.</text>
</comment>
<dbReference type="Proteomes" id="UP001466331">
    <property type="component" value="Unassembled WGS sequence"/>
</dbReference>
<keyword evidence="3 4" id="KW-0012">Acyltransferase</keyword>
<evidence type="ECO:0000256" key="3">
    <source>
        <dbReference type="ARBA" id="ARBA00023315"/>
    </source>
</evidence>
<evidence type="ECO:0000256" key="1">
    <source>
        <dbReference type="ARBA" id="ARBA00022490"/>
    </source>
</evidence>
<dbReference type="EMBL" id="JBCHKQ010000002">
    <property type="protein sequence ID" value="MEM5947903.1"/>
    <property type="molecule type" value="Genomic_DNA"/>
</dbReference>
<dbReference type="Gene3D" id="3.30.70.3550">
    <property type="entry name" value="Leucyl/phenylalanyl-tRNA-protein transferase, N-terminal domain"/>
    <property type="match status" value="1"/>
</dbReference>
<keyword evidence="6" id="KW-1185">Reference proteome</keyword>
<dbReference type="Pfam" id="PF03588">
    <property type="entry name" value="Leu_Phe_trans"/>
    <property type="match status" value="1"/>
</dbReference>
<organism evidence="5 6">
    <name type="scientific">Rarispira pelagica</name>
    <dbReference type="NCBI Taxonomy" id="3141764"/>
    <lineage>
        <taxon>Bacteria</taxon>
        <taxon>Pseudomonadati</taxon>
        <taxon>Spirochaetota</taxon>
        <taxon>Spirochaetia</taxon>
        <taxon>Winmispirales</taxon>
        <taxon>Winmispiraceae</taxon>
        <taxon>Rarispira</taxon>
    </lineage>
</organism>
<dbReference type="PANTHER" id="PTHR30098">
    <property type="entry name" value="LEUCYL/PHENYLALANYL-TRNA--PROTEIN TRANSFERASE"/>
    <property type="match status" value="1"/>
</dbReference>
<comment type="catalytic activity">
    <reaction evidence="4">
        <text>N-terminal L-lysyl-[protein] + L-leucyl-tRNA(Leu) = N-terminal L-leucyl-L-lysyl-[protein] + tRNA(Leu) + H(+)</text>
        <dbReference type="Rhea" id="RHEA:12340"/>
        <dbReference type="Rhea" id="RHEA-COMP:9613"/>
        <dbReference type="Rhea" id="RHEA-COMP:9622"/>
        <dbReference type="Rhea" id="RHEA-COMP:12670"/>
        <dbReference type="Rhea" id="RHEA-COMP:12671"/>
        <dbReference type="ChEBI" id="CHEBI:15378"/>
        <dbReference type="ChEBI" id="CHEBI:65249"/>
        <dbReference type="ChEBI" id="CHEBI:78442"/>
        <dbReference type="ChEBI" id="CHEBI:78494"/>
        <dbReference type="ChEBI" id="CHEBI:133043"/>
        <dbReference type="EC" id="2.3.2.6"/>
    </reaction>
</comment>
<comment type="subcellular location">
    <subcellularLocation>
        <location evidence="4">Cytoplasm</location>
    </subcellularLocation>
</comment>
<keyword evidence="2 4" id="KW-0808">Transferase</keyword>
<protein>
    <recommendedName>
        <fullName evidence="4">Leucyl/phenylalanyl-tRNA--protein transferase</fullName>
        <ecNumber evidence="4">2.3.2.6</ecNumber>
    </recommendedName>
    <alternativeName>
        <fullName evidence="4">L/F-transferase</fullName>
    </alternativeName>
    <alternativeName>
        <fullName evidence="4">Leucyltransferase</fullName>
    </alternativeName>
    <alternativeName>
        <fullName evidence="4">Phenyalanyltransferase</fullName>
    </alternativeName>
</protein>
<comment type="caution">
    <text evidence="5">The sequence shown here is derived from an EMBL/GenBank/DDBJ whole genome shotgun (WGS) entry which is preliminary data.</text>
</comment>
<accession>A0ABU9UB54</accession>
<comment type="similarity">
    <text evidence="4">Belongs to the L/F-transferase family.</text>
</comment>
<dbReference type="NCBIfam" id="TIGR00667">
    <property type="entry name" value="aat"/>
    <property type="match status" value="1"/>
</dbReference>
<comment type="catalytic activity">
    <reaction evidence="4">
        <text>L-phenylalanyl-tRNA(Phe) + an N-terminal L-alpha-aminoacyl-[protein] = an N-terminal L-phenylalanyl-L-alpha-aminoacyl-[protein] + tRNA(Phe)</text>
        <dbReference type="Rhea" id="RHEA:43632"/>
        <dbReference type="Rhea" id="RHEA-COMP:9668"/>
        <dbReference type="Rhea" id="RHEA-COMP:9699"/>
        <dbReference type="Rhea" id="RHEA-COMP:10636"/>
        <dbReference type="Rhea" id="RHEA-COMP:10637"/>
        <dbReference type="ChEBI" id="CHEBI:78442"/>
        <dbReference type="ChEBI" id="CHEBI:78531"/>
        <dbReference type="ChEBI" id="CHEBI:78597"/>
        <dbReference type="ChEBI" id="CHEBI:83561"/>
        <dbReference type="EC" id="2.3.2.6"/>
    </reaction>
</comment>
<dbReference type="InterPro" id="IPR016181">
    <property type="entry name" value="Acyl_CoA_acyltransferase"/>
</dbReference>
<dbReference type="SUPFAM" id="SSF55729">
    <property type="entry name" value="Acyl-CoA N-acyltransferases (Nat)"/>
    <property type="match status" value="1"/>
</dbReference>
<reference evidence="5 6" key="1">
    <citation type="submission" date="2024-03" db="EMBL/GenBank/DDBJ databases">
        <title>Ignisphaera cupida sp. nov., a hyperthermophilic hydrolytic archaeon from a hot spring of Kamchatka, and proposal of Ignisphaeraceae fam. nov.</title>
        <authorList>
            <person name="Podosokorskaya O.A."/>
            <person name="Elcheninov A.G."/>
            <person name="Maltseva A.I."/>
            <person name="Zayulina K.S."/>
            <person name="Novikov A."/>
            <person name="Merkel A.Y."/>
        </authorList>
    </citation>
    <scope>NUCLEOTIDE SEQUENCE [LARGE SCALE GENOMIC DNA]</scope>
    <source>
        <strain evidence="5 6">38H-sp</strain>
    </source>
</reference>
<proteinExistence type="inferred from homology"/>
<dbReference type="EC" id="2.3.2.6" evidence="4"/>